<proteinExistence type="predicted"/>
<protein>
    <submittedName>
        <fullName evidence="1">Uncharacterized protein</fullName>
    </submittedName>
</protein>
<dbReference type="Proteomes" id="UP000704712">
    <property type="component" value="Unassembled WGS sequence"/>
</dbReference>
<evidence type="ECO:0000313" key="1">
    <source>
        <dbReference type="EMBL" id="KAF4127784.1"/>
    </source>
</evidence>
<dbReference type="EMBL" id="JAACNO010003221">
    <property type="protein sequence ID" value="KAF4127784.1"/>
    <property type="molecule type" value="Genomic_DNA"/>
</dbReference>
<gene>
    <name evidence="1" type="ORF">GN958_ATG23015</name>
</gene>
<comment type="caution">
    <text evidence="1">The sequence shown here is derived from an EMBL/GenBank/DDBJ whole genome shotgun (WGS) entry which is preliminary data.</text>
</comment>
<evidence type="ECO:0000313" key="2">
    <source>
        <dbReference type="Proteomes" id="UP000704712"/>
    </source>
</evidence>
<reference evidence="1" key="1">
    <citation type="submission" date="2020-03" db="EMBL/GenBank/DDBJ databases">
        <title>Hybrid Assembly of Korean Phytophthora infestans isolates.</title>
        <authorList>
            <person name="Prokchorchik M."/>
            <person name="Lee Y."/>
            <person name="Seo J."/>
            <person name="Cho J.-H."/>
            <person name="Park Y.-E."/>
            <person name="Jang D.-C."/>
            <person name="Im J.-S."/>
            <person name="Choi J.-G."/>
            <person name="Park H.-J."/>
            <person name="Lee G.-B."/>
            <person name="Lee Y.-G."/>
            <person name="Hong S.-Y."/>
            <person name="Cho K."/>
            <person name="Sohn K.H."/>
        </authorList>
    </citation>
    <scope>NUCLEOTIDE SEQUENCE</scope>
    <source>
        <strain evidence="1">KR_2_A2</strain>
    </source>
</reference>
<name>A0A8S9TMG7_PHYIN</name>
<dbReference type="AlphaFoldDB" id="A0A8S9TMG7"/>
<sequence length="122" mass="12794">MCLSRGRLVDADGVDFLEAGALVADDLVDADGVDFYETGALVADGVDVLEAGALGVLTVGASGFFEIMFGGWDAGGFAGSATVSCLATVRTRRSLVRGKMLIYPDFHRTVKRIVHNPCPPSK</sequence>
<accession>A0A8S9TMG7</accession>
<organism evidence="1 2">
    <name type="scientific">Phytophthora infestans</name>
    <name type="common">Potato late blight agent</name>
    <name type="synonym">Botrytis infestans</name>
    <dbReference type="NCBI Taxonomy" id="4787"/>
    <lineage>
        <taxon>Eukaryota</taxon>
        <taxon>Sar</taxon>
        <taxon>Stramenopiles</taxon>
        <taxon>Oomycota</taxon>
        <taxon>Peronosporomycetes</taxon>
        <taxon>Peronosporales</taxon>
        <taxon>Peronosporaceae</taxon>
        <taxon>Phytophthora</taxon>
    </lineage>
</organism>